<feature type="transmembrane region" description="Helical" evidence="1">
    <location>
        <begin position="367"/>
        <end position="390"/>
    </location>
</feature>
<feature type="transmembrane region" description="Helical" evidence="1">
    <location>
        <begin position="185"/>
        <end position="204"/>
    </location>
</feature>
<protein>
    <submittedName>
        <fullName evidence="2">Uncharacterized protein</fullName>
    </submittedName>
</protein>
<evidence type="ECO:0000313" key="2">
    <source>
        <dbReference type="EMBL" id="KHM52352.1"/>
    </source>
</evidence>
<feature type="transmembrane region" description="Helical" evidence="1">
    <location>
        <begin position="150"/>
        <end position="173"/>
    </location>
</feature>
<keyword evidence="1" id="KW-0812">Transmembrane</keyword>
<proteinExistence type="predicted"/>
<evidence type="ECO:0000313" key="3">
    <source>
        <dbReference type="Proteomes" id="UP000030993"/>
    </source>
</evidence>
<dbReference type="Proteomes" id="UP000030993">
    <property type="component" value="Unassembled WGS sequence"/>
</dbReference>
<organism evidence="2 3">
    <name type="scientific">Anaerovibrio lipolyticus</name>
    <dbReference type="NCBI Taxonomy" id="82374"/>
    <lineage>
        <taxon>Bacteria</taxon>
        <taxon>Bacillati</taxon>
        <taxon>Bacillota</taxon>
        <taxon>Negativicutes</taxon>
        <taxon>Selenomonadales</taxon>
        <taxon>Selenomonadaceae</taxon>
        <taxon>Anaerovibrio</taxon>
    </lineage>
</organism>
<name>A0A0B2K2J8_9FIRM</name>
<dbReference type="EMBL" id="JSCE01000103">
    <property type="protein sequence ID" value="KHM52352.1"/>
    <property type="molecule type" value="Genomic_DNA"/>
</dbReference>
<evidence type="ECO:0000256" key="1">
    <source>
        <dbReference type="SAM" id="Phobius"/>
    </source>
</evidence>
<feature type="transmembrane region" description="Helical" evidence="1">
    <location>
        <begin position="56"/>
        <end position="87"/>
    </location>
</feature>
<comment type="caution">
    <text evidence="2">The sequence shown here is derived from an EMBL/GenBank/DDBJ whole genome shotgun (WGS) entry which is preliminary data.</text>
</comment>
<reference evidence="2 3" key="1">
    <citation type="journal article" date="2013" name="PLoS ONE">
        <title>Identification and characterization of three novel lipases belonging to families II and V from Anaerovibrio lipolyticus 5ST.</title>
        <authorList>
            <person name="Prive F."/>
            <person name="Kaderbhai N.N."/>
            <person name="Girdwood S."/>
            <person name="Worgan H.J."/>
            <person name="Pinloche E."/>
            <person name="Scollan N.D."/>
            <person name="Huws S.A."/>
            <person name="Newbold C.J."/>
        </authorList>
    </citation>
    <scope>NUCLEOTIDE SEQUENCE [LARGE SCALE GENOMIC DNA]</scope>
    <source>
        <strain evidence="2 3">5S</strain>
    </source>
</reference>
<dbReference type="AlphaFoldDB" id="A0A0B2K2J8"/>
<keyword evidence="3" id="KW-1185">Reference proteome</keyword>
<feature type="transmembrane region" description="Helical" evidence="1">
    <location>
        <begin position="99"/>
        <end position="116"/>
    </location>
</feature>
<sequence>MTRSEWVIKQLKSWQNISSVLSLLGFLTYLLVFDFNPTIVVIFFVLFFLATAWRMLAMMLVFSIIAFGIVSLLPFLAPVAFIIMLGLFFARIGFVLKNWRAVISGLLVYGLAYAIYDEKIFVLLDPIYKAGGYLITSVPTTWLGGLQLDLFYTCFQLTFTACVIAFFFQFLLYWQYRNGYTATGALNIMGSIPLVIIALILPFLKLVSADGIIADGAGGDYMHQGDFAPEGDVVHDTAIAQDSYMSHDGYISNEGYAGHDGYVKAPSGYHHVNAYERISPTGEIEHVNGYIRSNPDGIVENNLSYHGEHGYNGESNAPGYQGEGSYGNGQTIDAEPVFENVPYVMVNNTYSSKMESFFGFFNPKKHIFLTLIAGFFSMSILLAGALYSYFSYSSM</sequence>
<dbReference type="RefSeq" id="WP_039207228.1">
    <property type="nucleotide sequence ID" value="NZ_JSCE01000103.1"/>
</dbReference>
<keyword evidence="1" id="KW-0472">Membrane</keyword>
<accession>A0A0B2K2J8</accession>
<keyword evidence="1" id="KW-1133">Transmembrane helix</keyword>
<feature type="transmembrane region" description="Helical" evidence="1">
    <location>
        <begin position="21"/>
        <end position="50"/>
    </location>
</feature>
<dbReference type="eggNOG" id="ENOG5032V57">
    <property type="taxonomic scope" value="Bacteria"/>
</dbReference>
<gene>
    <name evidence="2" type="ORF">NZ47_05320</name>
</gene>